<comment type="catalytic activity">
    <reaction evidence="1">
        <text>ATP + H2O = ADP + phosphate + H(+)</text>
        <dbReference type="Rhea" id="RHEA:13065"/>
        <dbReference type="ChEBI" id="CHEBI:15377"/>
        <dbReference type="ChEBI" id="CHEBI:15378"/>
        <dbReference type="ChEBI" id="CHEBI:30616"/>
        <dbReference type="ChEBI" id="CHEBI:43474"/>
        <dbReference type="ChEBI" id="CHEBI:456216"/>
        <dbReference type="EC" id="5.6.2.3"/>
    </reaction>
</comment>
<comment type="caution">
    <text evidence="4">The sequence shown here is derived from an EMBL/GenBank/DDBJ whole genome shotgun (WGS) entry which is preliminary data.</text>
</comment>
<keyword evidence="1" id="KW-0067">ATP-binding</keyword>
<evidence type="ECO:0000313" key="4">
    <source>
        <dbReference type="EMBL" id="GJT01348.1"/>
    </source>
</evidence>
<accession>A0ABQ5AJK9</accession>
<keyword evidence="5" id="KW-1185">Reference proteome</keyword>
<sequence length="219" mass="24783">MKLTVNMRLGSGSNSSERKEIQDFADWILNIENGKIGGKNDGEANVEFHDDMLIMDSDDHIGSIIHETYLDLLHNIYDPDYFQERAILAPTHELVDMINDKMLSLIHGDEKTYNSSDTVGVADVDTNFNETMYTKEFLNNLNMAVIPHHSIKLKIGRVNERQTQTTMEKVDTSKELDASSIIIKSNGTESQEQDTSSRSRNDAHVDDADNNPYNDEDQS</sequence>
<dbReference type="InterPro" id="IPR010285">
    <property type="entry name" value="DNA_helicase_pif1-like_DEAD"/>
</dbReference>
<gene>
    <name evidence="4" type="ORF">Tco_0822517</name>
</gene>
<comment type="similarity">
    <text evidence="1">Belongs to the helicase family.</text>
</comment>
<evidence type="ECO:0000313" key="5">
    <source>
        <dbReference type="Proteomes" id="UP001151760"/>
    </source>
</evidence>
<keyword evidence="1" id="KW-0234">DNA repair</keyword>
<organism evidence="4 5">
    <name type="scientific">Tanacetum coccineum</name>
    <dbReference type="NCBI Taxonomy" id="301880"/>
    <lineage>
        <taxon>Eukaryota</taxon>
        <taxon>Viridiplantae</taxon>
        <taxon>Streptophyta</taxon>
        <taxon>Embryophyta</taxon>
        <taxon>Tracheophyta</taxon>
        <taxon>Spermatophyta</taxon>
        <taxon>Magnoliopsida</taxon>
        <taxon>eudicotyledons</taxon>
        <taxon>Gunneridae</taxon>
        <taxon>Pentapetalae</taxon>
        <taxon>asterids</taxon>
        <taxon>campanulids</taxon>
        <taxon>Asterales</taxon>
        <taxon>Asteraceae</taxon>
        <taxon>Asteroideae</taxon>
        <taxon>Anthemideae</taxon>
        <taxon>Anthemidinae</taxon>
        <taxon>Tanacetum</taxon>
    </lineage>
</organism>
<dbReference type="Pfam" id="PF05970">
    <property type="entry name" value="PIF1"/>
    <property type="match status" value="1"/>
</dbReference>
<comment type="cofactor">
    <cofactor evidence="1">
        <name>Mg(2+)</name>
        <dbReference type="ChEBI" id="CHEBI:18420"/>
    </cofactor>
</comment>
<feature type="region of interest" description="Disordered" evidence="2">
    <location>
        <begin position="161"/>
        <end position="219"/>
    </location>
</feature>
<evidence type="ECO:0000259" key="3">
    <source>
        <dbReference type="Pfam" id="PF05970"/>
    </source>
</evidence>
<keyword evidence="1" id="KW-0233">DNA recombination</keyword>
<keyword evidence="1" id="KW-0378">Hydrolase</keyword>
<keyword evidence="1" id="KW-0347">Helicase</keyword>
<dbReference type="Proteomes" id="UP001151760">
    <property type="component" value="Unassembled WGS sequence"/>
</dbReference>
<proteinExistence type="inferred from homology"/>
<reference evidence="4" key="1">
    <citation type="journal article" date="2022" name="Int. J. Mol. Sci.">
        <title>Draft Genome of Tanacetum Coccineum: Genomic Comparison of Closely Related Tanacetum-Family Plants.</title>
        <authorList>
            <person name="Yamashiro T."/>
            <person name="Shiraishi A."/>
            <person name="Nakayama K."/>
            <person name="Satake H."/>
        </authorList>
    </citation>
    <scope>NUCLEOTIDE SEQUENCE</scope>
</reference>
<dbReference type="EMBL" id="BQNB010012263">
    <property type="protein sequence ID" value="GJT01348.1"/>
    <property type="molecule type" value="Genomic_DNA"/>
</dbReference>
<feature type="domain" description="DNA helicase Pif1-like DEAD-box helicase" evidence="3">
    <location>
        <begin position="1"/>
        <end position="40"/>
    </location>
</feature>
<dbReference type="PANTHER" id="PTHR10492:SF101">
    <property type="entry name" value="ATP-DEPENDENT DNA HELICASE"/>
    <property type="match status" value="1"/>
</dbReference>
<feature type="compositionally biased region" description="Basic and acidic residues" evidence="2">
    <location>
        <begin position="195"/>
        <end position="207"/>
    </location>
</feature>
<feature type="compositionally biased region" description="Basic and acidic residues" evidence="2">
    <location>
        <begin position="168"/>
        <end position="177"/>
    </location>
</feature>
<evidence type="ECO:0000256" key="2">
    <source>
        <dbReference type="SAM" id="MobiDB-lite"/>
    </source>
</evidence>
<keyword evidence="1" id="KW-0547">Nucleotide-binding</keyword>
<feature type="compositionally biased region" description="Polar residues" evidence="2">
    <location>
        <begin position="182"/>
        <end position="194"/>
    </location>
</feature>
<protein>
    <recommendedName>
        <fullName evidence="1">ATP-dependent DNA helicase</fullName>
        <ecNumber evidence="1">5.6.2.3</ecNumber>
    </recommendedName>
</protein>
<dbReference type="PANTHER" id="PTHR10492">
    <property type="match status" value="1"/>
</dbReference>
<dbReference type="EC" id="5.6.2.3" evidence="1"/>
<reference evidence="4" key="2">
    <citation type="submission" date="2022-01" db="EMBL/GenBank/DDBJ databases">
        <authorList>
            <person name="Yamashiro T."/>
            <person name="Shiraishi A."/>
            <person name="Satake H."/>
            <person name="Nakayama K."/>
        </authorList>
    </citation>
    <scope>NUCLEOTIDE SEQUENCE</scope>
</reference>
<name>A0ABQ5AJK9_9ASTR</name>
<evidence type="ECO:0000256" key="1">
    <source>
        <dbReference type="RuleBase" id="RU363044"/>
    </source>
</evidence>
<keyword evidence="1" id="KW-0227">DNA damage</keyword>